<evidence type="ECO:0000256" key="1">
    <source>
        <dbReference type="ARBA" id="ARBA00004496"/>
    </source>
</evidence>
<dbReference type="EMBL" id="KV784373">
    <property type="protein sequence ID" value="OEU10194.1"/>
    <property type="molecule type" value="Genomic_DNA"/>
</dbReference>
<dbReference type="CDD" id="cd21223">
    <property type="entry name" value="CH_ASPM_rpt1"/>
    <property type="match status" value="1"/>
</dbReference>
<dbReference type="Proteomes" id="UP000095751">
    <property type="component" value="Unassembled WGS sequence"/>
</dbReference>
<evidence type="ECO:0000313" key="8">
    <source>
        <dbReference type="Proteomes" id="UP000095751"/>
    </source>
</evidence>
<gene>
    <name evidence="7" type="ORF">FRACYDRAFT_264002</name>
</gene>
<dbReference type="Pfam" id="PF00612">
    <property type="entry name" value="IQ"/>
    <property type="match status" value="11"/>
</dbReference>
<organism evidence="7 8">
    <name type="scientific">Fragilariopsis cylindrus CCMP1102</name>
    <dbReference type="NCBI Taxonomy" id="635003"/>
    <lineage>
        <taxon>Eukaryota</taxon>
        <taxon>Sar</taxon>
        <taxon>Stramenopiles</taxon>
        <taxon>Ochrophyta</taxon>
        <taxon>Bacillariophyta</taxon>
        <taxon>Bacillariophyceae</taxon>
        <taxon>Bacillariophycidae</taxon>
        <taxon>Bacillariales</taxon>
        <taxon>Bacillariaceae</taxon>
        <taxon>Fragilariopsis</taxon>
    </lineage>
</organism>
<evidence type="ECO:0000256" key="5">
    <source>
        <dbReference type="SAM" id="MobiDB-lite"/>
    </source>
</evidence>
<dbReference type="PROSITE" id="PS50096">
    <property type="entry name" value="IQ"/>
    <property type="match status" value="15"/>
</dbReference>
<feature type="region of interest" description="Disordered" evidence="5">
    <location>
        <begin position="332"/>
        <end position="368"/>
    </location>
</feature>
<dbReference type="GO" id="GO:0005737">
    <property type="term" value="C:cytoplasm"/>
    <property type="evidence" value="ECO:0007669"/>
    <property type="project" value="UniProtKB-SubCell"/>
</dbReference>
<proteinExistence type="predicted"/>
<evidence type="ECO:0000313" key="7">
    <source>
        <dbReference type="EMBL" id="OEU10194.1"/>
    </source>
</evidence>
<dbReference type="InterPro" id="IPR000048">
    <property type="entry name" value="IQ_motif_EF-hand-BS"/>
</dbReference>
<accession>A0A1E7EWK4</accession>
<dbReference type="GO" id="GO:0005516">
    <property type="term" value="F:calmodulin binding"/>
    <property type="evidence" value="ECO:0007669"/>
    <property type="project" value="UniProtKB-KW"/>
</dbReference>
<dbReference type="GO" id="GO:0007051">
    <property type="term" value="P:spindle organization"/>
    <property type="evidence" value="ECO:0007669"/>
    <property type="project" value="TreeGrafter"/>
</dbReference>
<feature type="region of interest" description="Disordered" evidence="5">
    <location>
        <begin position="1"/>
        <end position="146"/>
    </location>
</feature>
<keyword evidence="8" id="KW-1185">Reference proteome</keyword>
<feature type="region of interest" description="Disordered" evidence="5">
    <location>
        <begin position="464"/>
        <end position="495"/>
    </location>
</feature>
<evidence type="ECO:0000256" key="2">
    <source>
        <dbReference type="ARBA" id="ARBA00022490"/>
    </source>
</evidence>
<feature type="domain" description="Calponin-homology (CH)" evidence="6">
    <location>
        <begin position="906"/>
        <end position="1040"/>
    </location>
</feature>
<feature type="compositionally biased region" description="Low complexity" evidence="5">
    <location>
        <begin position="112"/>
        <end position="140"/>
    </location>
</feature>
<dbReference type="PROSITE" id="PS50021">
    <property type="entry name" value="CH"/>
    <property type="match status" value="2"/>
</dbReference>
<dbReference type="Gene3D" id="1.10.418.10">
    <property type="entry name" value="Calponin-like domain"/>
    <property type="match status" value="2"/>
</dbReference>
<evidence type="ECO:0000256" key="4">
    <source>
        <dbReference type="ARBA" id="ARBA00022860"/>
    </source>
</evidence>
<dbReference type="CDD" id="cd21224">
    <property type="entry name" value="CH_ASPM_rpt2"/>
    <property type="match status" value="1"/>
</dbReference>
<dbReference type="SUPFAM" id="SSF52540">
    <property type="entry name" value="P-loop containing nucleoside triphosphate hydrolases"/>
    <property type="match status" value="3"/>
</dbReference>
<feature type="compositionally biased region" description="Low complexity" evidence="5">
    <location>
        <begin position="508"/>
        <end position="519"/>
    </location>
</feature>
<feature type="domain" description="Calponin-homology (CH)" evidence="6">
    <location>
        <begin position="1094"/>
        <end position="1217"/>
    </location>
</feature>
<dbReference type="SMART" id="SM00033">
    <property type="entry name" value="CH"/>
    <property type="match status" value="2"/>
</dbReference>
<protein>
    <recommendedName>
        <fullName evidence="6">Calponin-homology (CH) domain-containing protein</fullName>
    </recommendedName>
</protein>
<dbReference type="PANTHER" id="PTHR22706">
    <property type="entry name" value="ASSEMBLY FACTOR FOR SPINDLE MICROTUBULES"/>
    <property type="match status" value="1"/>
</dbReference>
<comment type="subcellular location">
    <subcellularLocation>
        <location evidence="1">Cytoplasm</location>
    </subcellularLocation>
</comment>
<dbReference type="GO" id="GO:0000922">
    <property type="term" value="C:spindle pole"/>
    <property type="evidence" value="ECO:0007669"/>
    <property type="project" value="TreeGrafter"/>
</dbReference>
<dbReference type="PANTHER" id="PTHR22706:SF1">
    <property type="entry name" value="ASSEMBLY FACTOR FOR SPINDLE MICROTUBULES"/>
    <property type="match status" value="1"/>
</dbReference>
<dbReference type="KEGG" id="fcy:FRACYDRAFT_264002"/>
<keyword evidence="3" id="KW-0677">Repeat</keyword>
<feature type="compositionally biased region" description="Low complexity" evidence="5">
    <location>
        <begin position="341"/>
        <end position="368"/>
    </location>
</feature>
<dbReference type="Pfam" id="PF00307">
    <property type="entry name" value="CH"/>
    <property type="match status" value="2"/>
</dbReference>
<feature type="compositionally biased region" description="Low complexity" evidence="5">
    <location>
        <begin position="552"/>
        <end position="562"/>
    </location>
</feature>
<dbReference type="Gene3D" id="1.20.5.190">
    <property type="match status" value="10"/>
</dbReference>
<dbReference type="OrthoDB" id="2148418at2759"/>
<evidence type="ECO:0000259" key="6">
    <source>
        <dbReference type="PROSITE" id="PS50021"/>
    </source>
</evidence>
<dbReference type="InterPro" id="IPR001715">
    <property type="entry name" value="CH_dom"/>
</dbReference>
<evidence type="ECO:0000256" key="3">
    <source>
        <dbReference type="ARBA" id="ARBA00022737"/>
    </source>
</evidence>
<dbReference type="InterPro" id="IPR027417">
    <property type="entry name" value="P-loop_NTPase"/>
</dbReference>
<feature type="region of interest" description="Disordered" evidence="5">
    <location>
        <begin position="159"/>
        <end position="192"/>
    </location>
</feature>
<dbReference type="InterPro" id="IPR036872">
    <property type="entry name" value="CH_dom_sf"/>
</dbReference>
<dbReference type="SUPFAM" id="SSF47576">
    <property type="entry name" value="Calponin-homology domain, CH-domain"/>
    <property type="match status" value="1"/>
</dbReference>
<dbReference type="GO" id="GO:0051295">
    <property type="term" value="P:establishment of meiotic spindle localization"/>
    <property type="evidence" value="ECO:0007669"/>
    <property type="project" value="TreeGrafter"/>
</dbReference>
<dbReference type="SMART" id="SM00015">
    <property type="entry name" value="IQ"/>
    <property type="match status" value="26"/>
</dbReference>
<keyword evidence="4" id="KW-0112">Calmodulin-binding</keyword>
<reference evidence="7 8" key="1">
    <citation type="submission" date="2016-09" db="EMBL/GenBank/DDBJ databases">
        <title>Extensive genetic diversity and differential bi-allelic expression allows diatom success in the polar Southern Ocean.</title>
        <authorList>
            <consortium name="DOE Joint Genome Institute"/>
            <person name="Mock T."/>
            <person name="Otillar R.P."/>
            <person name="Strauss J."/>
            <person name="Dupont C."/>
            <person name="Frickenhaus S."/>
            <person name="Maumus F."/>
            <person name="Mcmullan M."/>
            <person name="Sanges R."/>
            <person name="Schmutz J."/>
            <person name="Toseland A."/>
            <person name="Valas R."/>
            <person name="Veluchamy A."/>
            <person name="Ward B.J."/>
            <person name="Allen A."/>
            <person name="Barry K."/>
            <person name="Falciatore A."/>
            <person name="Ferrante M."/>
            <person name="Fortunato A.E."/>
            <person name="Gloeckner G."/>
            <person name="Gruber A."/>
            <person name="Hipkin R."/>
            <person name="Janech M."/>
            <person name="Kroth P."/>
            <person name="Leese F."/>
            <person name="Lindquist E."/>
            <person name="Lyon B.R."/>
            <person name="Martin J."/>
            <person name="Mayer C."/>
            <person name="Parker M."/>
            <person name="Quesneville H."/>
            <person name="Raymond J."/>
            <person name="Uhlig C."/>
            <person name="Valentin K.U."/>
            <person name="Worden A.Z."/>
            <person name="Armbrust E.V."/>
            <person name="Bowler C."/>
            <person name="Green B."/>
            <person name="Moulton V."/>
            <person name="Van Oosterhout C."/>
            <person name="Grigoriev I."/>
        </authorList>
    </citation>
    <scope>NUCLEOTIDE SEQUENCE [LARGE SCALE GENOMIC DNA]</scope>
    <source>
        <strain evidence="7 8">CCMP1102</strain>
    </source>
</reference>
<feature type="compositionally biased region" description="Low complexity" evidence="5">
    <location>
        <begin position="66"/>
        <end position="82"/>
    </location>
</feature>
<feature type="region of interest" description="Disordered" evidence="5">
    <location>
        <begin position="508"/>
        <end position="532"/>
    </location>
</feature>
<dbReference type="GO" id="GO:0000278">
    <property type="term" value="P:mitotic cell cycle"/>
    <property type="evidence" value="ECO:0007669"/>
    <property type="project" value="TreeGrafter"/>
</dbReference>
<dbReference type="InterPro" id="IPR051185">
    <property type="entry name" value="ASPM"/>
</dbReference>
<feature type="compositionally biased region" description="Low complexity" evidence="5">
    <location>
        <begin position="470"/>
        <end position="483"/>
    </location>
</feature>
<feature type="region of interest" description="Disordered" evidence="5">
    <location>
        <begin position="552"/>
        <end position="576"/>
    </location>
</feature>
<dbReference type="InParanoid" id="A0A1E7EWK4"/>
<name>A0A1E7EWK4_9STRA</name>
<keyword evidence="2" id="KW-0963">Cytoplasm</keyword>
<feature type="compositionally biased region" description="Basic and acidic residues" evidence="5">
    <location>
        <begin position="1"/>
        <end position="11"/>
    </location>
</feature>
<sequence>MLKIHQDHRDGGGVAATTTSRSKAVSFGVDEKQPTRHNGRKALTPLRTRNRKPINSPYPNEKKDSSTLFKSPSSKTTTTSNSFRQGLKKGCTPSSTKSKIRNNDRRGEENETMTATTTATINQPLQNRSQQQQQPKQLPKTPNSASALRRVLRGTTIQSEEMQQQRQQQQHNRPLEQIGKSRMNKIDPVDSQKPTLVNANRLRLSSGNNQQSLLSRSTVTVSTSSSLVAGRSRLIGKGGMAATGRSSLMGCLGPPKRVEPKTPNSLLRTELEDEDDDFDESLLMSPPPGALWNALNISSGGSGGGKNRHSSSPMVTTGLIIVSPQAAEQIHTWSSTKKKLSSSPLSSHISPSSRANNSTSTTSPTVPRALMQTPHAAAKMMMTTNSPSNSSKVKQAPIVEEVIQTTEEGLYCAIDEPSNDEKVDKKLAVFPSCKTSNENAGVDDDACKSEQVVEKTTKGGIAMDLTDLFSPKSNDNKSQQQNQPEKKKIFTESTPLSSSIPAALLSRLSTNKQKSSSRQTQKKDTRILPSIPKASVKSSKIIKDKKISTLNKTKSSNKISTKPSRKNKATEMVKPWKTSVSKSSRINEYGASKNLVKQSSIEEKLIVTDVKRGKMFTESTSDEKELSKLEDTITCERQSEASHRGGFAFNVGFNDTTEKSMTPLPSSRNKTILATNPSKTTTITKDSNRNDVWAERQCESFVGWLNYTFNPEEMDIINEGSDVAGLRALLIHRRLAASRAKAFDLFRDDSMHQIRTIIVKEIARGKLSIRSDRDVTADIQLRKKLVSLLLSYTTPWLRMGLEVMFGECIEPVPISQKSPKTYLGRMKLSLEIFMKKCFLSDEFTLEKFTKGRCNVPSGKFETRYKAQMRNLVLSRIMTLVFFLDRAKTANVLDKIPRLFTVSSEVKSSRDVLVTICRECLSSEGDVVKHLSRIGLKISYVQDPVDEVSFKVSNLATDLRDGVLLTRLAELITGTSFKTLMASLRLPVVSRLQKKFNVNLALSKIKDSGITIAAGINAHHIMDGHREKVLVLMWCIIAHCCMEKLIQGNQVEDEIQNVVRSSQARKKIEGISCTELKHASVQHKCIVAKDSSPEKILKDLLLRWSQAVCSSFGLAISDLSDSFANGRALCLLIHYYHPSLIRVDDILPTSLESDSSHGDLNLNEDEFSENERANWKKASKSMQELGGIPDMIPICDSRNPPDEKSMLLCLSYLCSRLMESSREIFATILIQACYRKYRSKILMEKKNAAAAFIFRTWALNKDNYFRKQKQRYTVAVATLEDFILSHKYALKQMKRTRLKKELMMHSAINIQRMFRGKLGRDRYSKTFELENAVILIQSIFRQQLAMRSLNSKIASENAAITVQCAFRRYVAQEVFLDYRFYIIQLQRTLRGYLVRKEMKGREYAASLIQQAWWSYVLHTETELAATCLQKTWRGTLGRRKYIECSNRRNAACSIQKIWRGYYQSLMYFIAVESSIVLQKMTRGFLARKVNSIRIYRQSATSIQKVWRGFSVQVQYQVDLLDICAVQSLARRYLARRVYSKRVFALSVLQCAYRCSLARRKVTFKIEAIIEETHYRLLTSSATKIQSAYRVKKLRSMFVRSKNAVVDIQKYWRGYKSRRTLKTQSFAATMIQSIWRQYWVYSDYKMFIKEKEAAVLIQAYARRMVTRQMIDVQSFSARMIQRQWHRHSLFTLETYHVTMIQAVLRSYLARTHFLKLKKSAIVVQKIARVHHARKVFALEQNTRQCEDAAISIQRIWRGFSDQVQFQMDVFDIVCIQSVSRKFLASRAYQRSITSVSTIQRASRCAAARRERSLRKLVLDTIVTNSVITIQTMFRSHTMRSKFSTMKDASVVIQRCWQGHATRKCLGKMRRCATSIQSSWRMYQLRSSYLSLLESATKIQSSCRLYSTRSRYLALKDAVIVIQRRRRGFAVRDSLTKQSRAATMIQGNWRRTIAQNNYLLDLLEMRSATIVQASFRMYMCRIDYMVIKFAAQTIQKYTRGLLSRVDLAVKHFAASEIQRIWRGYCTYSFKIIRRSTIKVQSVIRMVSAKKKVDELKILYWAEKCYRNRNAVIIQTSYRKYAQRRRRNTAATAIQRTFRFYSQLKRIQRASRGIIALQSLFRATRIRNKRSRKVAQLARRIQEETQRAVQNPTMQLGWRTSRALEILQTSQSLTKIMDAVKELEASTRLSVVCCQVFTSVNASDILLHLIQSCNRSVPHMELKEHILLTLENVAQYPSLVGSFAHYKYAGVFLDNIQVFRDKEGIFCLAVLLLDRIAKANQTDVHQFCAKYENLKRLKEVVRVVGNTRSRSRNETEKSKRLRKYGLAKRNDYNREKSTRILKVMISNFSKIEIPRPSTPKCVKQFTFD</sequence>